<evidence type="ECO:0000313" key="2">
    <source>
        <dbReference type="Proteomes" id="UP000463224"/>
    </source>
</evidence>
<reference evidence="1 2" key="1">
    <citation type="submission" date="2019-12" db="EMBL/GenBank/DDBJ databases">
        <title>Nitratireductor arenosus sp. nov., Isolated from sea sand, Jeju island, South Korea.</title>
        <authorList>
            <person name="Kim W."/>
        </authorList>
    </citation>
    <scope>NUCLEOTIDE SEQUENCE [LARGE SCALE GENOMIC DNA]</scope>
    <source>
        <strain evidence="1 2">CAU 1489</strain>
    </source>
</reference>
<dbReference type="SUPFAM" id="SSF52540">
    <property type="entry name" value="P-loop containing nucleoside triphosphate hydrolases"/>
    <property type="match status" value="1"/>
</dbReference>
<evidence type="ECO:0000313" key="1">
    <source>
        <dbReference type="EMBL" id="MVA95650.1"/>
    </source>
</evidence>
<dbReference type="Proteomes" id="UP000463224">
    <property type="component" value="Unassembled WGS sequence"/>
</dbReference>
<organism evidence="1 2">
    <name type="scientific">Nitratireductor arenosus</name>
    <dbReference type="NCBI Taxonomy" id="2682096"/>
    <lineage>
        <taxon>Bacteria</taxon>
        <taxon>Pseudomonadati</taxon>
        <taxon>Pseudomonadota</taxon>
        <taxon>Alphaproteobacteria</taxon>
        <taxon>Hyphomicrobiales</taxon>
        <taxon>Phyllobacteriaceae</taxon>
        <taxon>Nitratireductor</taxon>
    </lineage>
</organism>
<proteinExistence type="predicted"/>
<comment type="caution">
    <text evidence="1">The sequence shown here is derived from an EMBL/GenBank/DDBJ whole genome shotgun (WGS) entry which is preliminary data.</text>
</comment>
<protein>
    <recommendedName>
        <fullName evidence="3">Sulfotransferase domain-containing protein</fullName>
    </recommendedName>
</protein>
<name>A0A844QCB2_9HYPH</name>
<dbReference type="Pfam" id="PF13469">
    <property type="entry name" value="Sulfotransfer_3"/>
    <property type="match status" value="1"/>
</dbReference>
<evidence type="ECO:0008006" key="3">
    <source>
        <dbReference type="Google" id="ProtNLM"/>
    </source>
</evidence>
<dbReference type="Gene3D" id="3.40.50.300">
    <property type="entry name" value="P-loop containing nucleotide triphosphate hydrolases"/>
    <property type="match status" value="1"/>
</dbReference>
<accession>A0A844QCB2</accession>
<sequence>MRLANRKSLFTGMHRSGTSVVSNLACYACKKVLLDDPVWAVQSPTAAFENSNDISEFLRYDAWKVPRLAPFADRVLSFYEDSAVVWILRDPLDVYSSILERYRIFPKTSMLQFPELGISEGRREEVFSEAFKRYADALIELLSRFPDRVFVVVYEDFFRQKTEFIREVCEEFLGWNISRCITDVQNIQYGPIRHKASNVKGPGRKYCDLDMETHKKLCDIEKLYEDIVDIAGSKIKTKSPS</sequence>
<dbReference type="EMBL" id="WPHG01000001">
    <property type="protein sequence ID" value="MVA95650.1"/>
    <property type="molecule type" value="Genomic_DNA"/>
</dbReference>
<dbReference type="AlphaFoldDB" id="A0A844QCB2"/>
<dbReference type="RefSeq" id="WP_156710549.1">
    <property type="nucleotide sequence ID" value="NZ_WPHG01000001.1"/>
</dbReference>
<gene>
    <name evidence="1" type="ORF">GN330_00075</name>
</gene>
<keyword evidence="2" id="KW-1185">Reference proteome</keyword>
<dbReference type="InterPro" id="IPR027417">
    <property type="entry name" value="P-loop_NTPase"/>
</dbReference>